<gene>
    <name evidence="1" type="ORF">MNBD_CHLOROFLEXI01-2189</name>
</gene>
<proteinExistence type="predicted"/>
<sequence length="93" mass="10661">MTTVDFIAACSYTFGMKTAISIPDSVFQAAEKYAKRTQKSRSQLFSEAMVEYLERHTPNEITRTLNETVESIDDSYNAFLKKASHILLEQSEW</sequence>
<organism evidence="1">
    <name type="scientific">hydrothermal vent metagenome</name>
    <dbReference type="NCBI Taxonomy" id="652676"/>
    <lineage>
        <taxon>unclassified sequences</taxon>
        <taxon>metagenomes</taxon>
        <taxon>ecological metagenomes</taxon>
    </lineage>
</organism>
<dbReference type="Gene3D" id="1.10.1220.10">
    <property type="entry name" value="Met repressor-like"/>
    <property type="match status" value="1"/>
</dbReference>
<dbReference type="InterPro" id="IPR013321">
    <property type="entry name" value="Arc_rbn_hlx_hlx"/>
</dbReference>
<name>A0A3B0W0U3_9ZZZZ</name>
<dbReference type="AlphaFoldDB" id="A0A3B0W0U3"/>
<accession>A0A3B0W0U3</accession>
<dbReference type="EMBL" id="UOEU01000980">
    <property type="protein sequence ID" value="VAW42889.1"/>
    <property type="molecule type" value="Genomic_DNA"/>
</dbReference>
<reference evidence="1" key="1">
    <citation type="submission" date="2018-06" db="EMBL/GenBank/DDBJ databases">
        <authorList>
            <person name="Zhirakovskaya E."/>
        </authorList>
    </citation>
    <scope>NUCLEOTIDE SEQUENCE</scope>
</reference>
<dbReference type="GO" id="GO:0006355">
    <property type="term" value="P:regulation of DNA-templated transcription"/>
    <property type="evidence" value="ECO:0007669"/>
    <property type="project" value="InterPro"/>
</dbReference>
<evidence type="ECO:0000313" key="1">
    <source>
        <dbReference type="EMBL" id="VAW42889.1"/>
    </source>
</evidence>
<protein>
    <submittedName>
        <fullName evidence="1">Uncharacterized protein</fullName>
    </submittedName>
</protein>